<organism evidence="1 2">
    <name type="scientific">Sclerotinia nivalis</name>
    <dbReference type="NCBI Taxonomy" id="352851"/>
    <lineage>
        <taxon>Eukaryota</taxon>
        <taxon>Fungi</taxon>
        <taxon>Dikarya</taxon>
        <taxon>Ascomycota</taxon>
        <taxon>Pezizomycotina</taxon>
        <taxon>Leotiomycetes</taxon>
        <taxon>Helotiales</taxon>
        <taxon>Sclerotiniaceae</taxon>
        <taxon>Sclerotinia</taxon>
    </lineage>
</organism>
<evidence type="ECO:0000313" key="1">
    <source>
        <dbReference type="EMBL" id="KAJ8070713.1"/>
    </source>
</evidence>
<proteinExistence type="predicted"/>
<keyword evidence="2" id="KW-1185">Reference proteome</keyword>
<sequence>MLARSYQTWLSYTAETNPQDGFQPDCILLRNILSRVPAFLANGFSKDCKSPQFKLRHSESTNNNSTLYINGWSTWNISEGNCSLKEKIMHHQLLLGLQRSTQCYFTEDSPFSNWPGVQGEQKSPAQGNCLAILSFAWAYILSALWVEMQQSKGTRPAPTQRDDRIYYLCSQAKWTCDGDEDLAGDLEVDLGDIDDDAARWWTALLANGEGWRATITRDSKVYRSPWSISLAAAQSFKLRRTAHYQNSYSEIDIPPSSDQALQFLSDFCILHNTRSQSSVALAATLTFPFLNNMTAMLPLPKLNSCPIPSKTMSLALLPTSIYPSTPPFSPSRLETEIVFEEGKLLPYYMTLSCDSRGMQSLLCGSFFDPEVSCNLVSPWLEPIFSIIDPIIQRGDYGALAIVMGKRQPKLASLWLGAIISGMAQVTLPYVRNGSLSVELHASAWTSTIHSFINARPSIQCTIDNNGISRSDECRLLYLTESEGHSRVPVCPWKPFGTTLLCDTEIEVRQHAKCSGHYLQYLSWSWELTDGTSSIDRGFSTEIEFTEIFTNSGDIVSEVWKDRELKSELLSELATRSIFGWLRVTGYPRCEQDIYRHSWIDPDLEESDEEELDDGISAGKDGLRDAADIHNWIDSTFV</sequence>
<dbReference type="Proteomes" id="UP001152300">
    <property type="component" value="Unassembled WGS sequence"/>
</dbReference>
<protein>
    <submittedName>
        <fullName evidence="1">Uncharacterized protein</fullName>
    </submittedName>
</protein>
<dbReference type="AlphaFoldDB" id="A0A9X0DRP6"/>
<dbReference type="OrthoDB" id="3549294at2759"/>
<reference evidence="1" key="1">
    <citation type="submission" date="2022-11" db="EMBL/GenBank/DDBJ databases">
        <title>Genome Resource of Sclerotinia nivalis Strain SnTB1, a Plant Pathogen Isolated from American Ginseng.</title>
        <authorList>
            <person name="Fan S."/>
        </authorList>
    </citation>
    <scope>NUCLEOTIDE SEQUENCE</scope>
    <source>
        <strain evidence="1">SnTB1</strain>
    </source>
</reference>
<dbReference type="EMBL" id="JAPEIS010000001">
    <property type="protein sequence ID" value="KAJ8070713.1"/>
    <property type="molecule type" value="Genomic_DNA"/>
</dbReference>
<name>A0A9X0DRP6_9HELO</name>
<comment type="caution">
    <text evidence="1">The sequence shown here is derived from an EMBL/GenBank/DDBJ whole genome shotgun (WGS) entry which is preliminary data.</text>
</comment>
<accession>A0A9X0DRP6</accession>
<evidence type="ECO:0000313" key="2">
    <source>
        <dbReference type="Proteomes" id="UP001152300"/>
    </source>
</evidence>
<gene>
    <name evidence="1" type="ORF">OCU04_001084</name>
</gene>